<keyword evidence="3" id="KW-1185">Reference proteome</keyword>
<accession>A0A9N9P579</accession>
<evidence type="ECO:0000313" key="2">
    <source>
        <dbReference type="EMBL" id="CAG8785633.1"/>
    </source>
</evidence>
<feature type="region of interest" description="Disordered" evidence="1">
    <location>
        <begin position="210"/>
        <end position="240"/>
    </location>
</feature>
<proteinExistence type="predicted"/>
<evidence type="ECO:0000256" key="1">
    <source>
        <dbReference type="SAM" id="MobiDB-lite"/>
    </source>
</evidence>
<dbReference type="AlphaFoldDB" id="A0A9N9P579"/>
<dbReference type="OrthoDB" id="2442478at2759"/>
<sequence length="264" mass="30808">LKPARLNQQNLVKELKLRGIEASEKENKNILVSNLEVQLETVNEITNLVRIKHIKKYEKEDAKYTRVWAIGKYLIEQENNNNEMTQFVLTNIDERDLETQAVFEKNNFYSVGDKIMTILTSTHLTILNKDTTSNKCPLKVSLIRIPQKILREVKNNENAIIQSLITDYISEEYNFIKKYFNNIIFQTTSTPKNLIHSKLYTMHQSIIENSKEKQEDESLSSENLDKLYNKPESVSSNNSYSSKCVKLEDIDNEQSDNEFYGKKK</sequence>
<protein>
    <submittedName>
        <fullName evidence="2">27826_t:CDS:1</fullName>
    </submittedName>
</protein>
<evidence type="ECO:0000313" key="3">
    <source>
        <dbReference type="Proteomes" id="UP000789405"/>
    </source>
</evidence>
<comment type="caution">
    <text evidence="2">The sequence shown here is derived from an EMBL/GenBank/DDBJ whole genome shotgun (WGS) entry which is preliminary data.</text>
</comment>
<dbReference type="EMBL" id="CAJVPY010023790">
    <property type="protein sequence ID" value="CAG8785633.1"/>
    <property type="molecule type" value="Genomic_DNA"/>
</dbReference>
<name>A0A9N9P579_9GLOM</name>
<reference evidence="2" key="1">
    <citation type="submission" date="2021-06" db="EMBL/GenBank/DDBJ databases">
        <authorList>
            <person name="Kallberg Y."/>
            <person name="Tangrot J."/>
            <person name="Rosling A."/>
        </authorList>
    </citation>
    <scope>NUCLEOTIDE SEQUENCE</scope>
    <source>
        <strain evidence="2">MA453B</strain>
    </source>
</reference>
<dbReference type="Proteomes" id="UP000789405">
    <property type="component" value="Unassembled WGS sequence"/>
</dbReference>
<feature type="non-terminal residue" evidence="2">
    <location>
        <position position="1"/>
    </location>
</feature>
<gene>
    <name evidence="2" type="ORF">DERYTH_LOCUS20341</name>
</gene>
<organism evidence="2 3">
    <name type="scientific">Dentiscutata erythropus</name>
    <dbReference type="NCBI Taxonomy" id="1348616"/>
    <lineage>
        <taxon>Eukaryota</taxon>
        <taxon>Fungi</taxon>
        <taxon>Fungi incertae sedis</taxon>
        <taxon>Mucoromycota</taxon>
        <taxon>Glomeromycotina</taxon>
        <taxon>Glomeromycetes</taxon>
        <taxon>Diversisporales</taxon>
        <taxon>Gigasporaceae</taxon>
        <taxon>Dentiscutata</taxon>
    </lineage>
</organism>